<evidence type="ECO:0000313" key="2">
    <source>
        <dbReference type="Proteomes" id="UP000053328"/>
    </source>
</evidence>
<reference evidence="1 2" key="1">
    <citation type="submission" date="2015-01" db="EMBL/GenBank/DDBJ databases">
        <title>The Genome Sequence of Exophiala spinifera CBS89968.</title>
        <authorList>
            <consortium name="The Broad Institute Genomics Platform"/>
            <person name="Cuomo C."/>
            <person name="de Hoog S."/>
            <person name="Gorbushina A."/>
            <person name="Stielow B."/>
            <person name="Teixiera M."/>
            <person name="Abouelleil A."/>
            <person name="Chapman S.B."/>
            <person name="Priest M."/>
            <person name="Young S.K."/>
            <person name="Wortman J."/>
            <person name="Nusbaum C."/>
            <person name="Birren B."/>
        </authorList>
    </citation>
    <scope>NUCLEOTIDE SEQUENCE [LARGE SCALE GENOMIC DNA]</scope>
    <source>
        <strain evidence="1 2">CBS 89968</strain>
    </source>
</reference>
<dbReference type="GeneID" id="27336074"/>
<organism evidence="1 2">
    <name type="scientific">Exophiala spinifera</name>
    <dbReference type="NCBI Taxonomy" id="91928"/>
    <lineage>
        <taxon>Eukaryota</taxon>
        <taxon>Fungi</taxon>
        <taxon>Dikarya</taxon>
        <taxon>Ascomycota</taxon>
        <taxon>Pezizomycotina</taxon>
        <taxon>Eurotiomycetes</taxon>
        <taxon>Chaetothyriomycetidae</taxon>
        <taxon>Chaetothyriales</taxon>
        <taxon>Herpotrichiellaceae</taxon>
        <taxon>Exophiala</taxon>
    </lineage>
</organism>
<gene>
    <name evidence="1" type="ORF">PV08_08991</name>
</gene>
<proteinExistence type="predicted"/>
<accession>A0A0D2BRB3</accession>
<dbReference type="Proteomes" id="UP000053328">
    <property type="component" value="Unassembled WGS sequence"/>
</dbReference>
<dbReference type="EMBL" id="KN847497">
    <property type="protein sequence ID" value="KIW13799.1"/>
    <property type="molecule type" value="Genomic_DNA"/>
</dbReference>
<dbReference type="RefSeq" id="XP_016234015.1">
    <property type="nucleotide sequence ID" value="XM_016383312.1"/>
</dbReference>
<keyword evidence="2" id="KW-1185">Reference proteome</keyword>
<name>A0A0D2BRB3_9EURO</name>
<dbReference type="AlphaFoldDB" id="A0A0D2BRB3"/>
<protein>
    <submittedName>
        <fullName evidence="1">Uncharacterized protein</fullName>
    </submittedName>
</protein>
<dbReference type="VEuPathDB" id="FungiDB:PV08_08991"/>
<dbReference type="HOGENOM" id="CLU_1806185_0_0_1"/>
<sequence length="143" mass="16228">MQPVLVLNNNPGKPYCGVRGMDSPSTEPLDDAVTAQLYAELCFWSNEIEKDAWETFLLEEDETPDEDDSVIDPYETLETSHLPFALPSEKRSFDSWQEALKWLDGWSSTRGYGMRKKGAGRKNNAGNFTSYYVTLDALRSQYA</sequence>
<evidence type="ECO:0000313" key="1">
    <source>
        <dbReference type="EMBL" id="KIW13799.1"/>
    </source>
</evidence>